<gene>
    <name evidence="1" type="ORF">ACFQV2_24920</name>
</gene>
<comment type="caution">
    <text evidence="1">The sequence shown here is derived from an EMBL/GenBank/DDBJ whole genome shotgun (WGS) entry which is preliminary data.</text>
</comment>
<evidence type="ECO:0000313" key="2">
    <source>
        <dbReference type="Proteomes" id="UP001596512"/>
    </source>
</evidence>
<protein>
    <recommendedName>
        <fullName evidence="3">NIPSNAP protein</fullName>
    </recommendedName>
</protein>
<dbReference type="EMBL" id="JBHTEY010000004">
    <property type="protein sequence ID" value="MFC7616235.1"/>
    <property type="molecule type" value="Genomic_DNA"/>
</dbReference>
<dbReference type="Proteomes" id="UP001596512">
    <property type="component" value="Unassembled WGS sequence"/>
</dbReference>
<reference evidence="2" key="1">
    <citation type="journal article" date="2019" name="Int. J. Syst. Evol. Microbiol.">
        <title>The Global Catalogue of Microorganisms (GCM) 10K type strain sequencing project: providing services to taxonomists for standard genome sequencing and annotation.</title>
        <authorList>
            <consortium name="The Broad Institute Genomics Platform"/>
            <consortium name="The Broad Institute Genome Sequencing Center for Infectious Disease"/>
            <person name="Wu L."/>
            <person name="Ma J."/>
        </authorList>
    </citation>
    <scope>NUCLEOTIDE SEQUENCE [LARGE SCALE GENOMIC DNA]</scope>
    <source>
        <strain evidence="2">JCM 17695</strain>
    </source>
</reference>
<evidence type="ECO:0008006" key="3">
    <source>
        <dbReference type="Google" id="ProtNLM"/>
    </source>
</evidence>
<name>A0ABW2TR23_9PSEU</name>
<organism evidence="1 2">
    <name type="scientific">Actinokineospora soli</name>
    <dbReference type="NCBI Taxonomy" id="1048753"/>
    <lineage>
        <taxon>Bacteria</taxon>
        <taxon>Bacillati</taxon>
        <taxon>Actinomycetota</taxon>
        <taxon>Actinomycetes</taxon>
        <taxon>Pseudonocardiales</taxon>
        <taxon>Pseudonocardiaceae</taxon>
        <taxon>Actinokineospora</taxon>
    </lineage>
</organism>
<proteinExistence type="predicted"/>
<sequence>MIEYEVRLPDGQPLDHLYRRFPRPVGLYTVLMRFAGPPPGRLGRYDRAGLHGPERFVEPLWLGAGGTTSLVAAAVRPGTVGVRWEW</sequence>
<evidence type="ECO:0000313" key="1">
    <source>
        <dbReference type="EMBL" id="MFC7616235.1"/>
    </source>
</evidence>
<accession>A0ABW2TR23</accession>
<keyword evidence="2" id="KW-1185">Reference proteome</keyword>